<comment type="similarity">
    <text evidence="1 5">Belongs to the peptidase S8 family.</text>
</comment>
<dbReference type="PANTHER" id="PTHR43806:SF11">
    <property type="entry name" value="CEREVISIN-RELATED"/>
    <property type="match status" value="1"/>
</dbReference>
<keyword evidence="7" id="KW-1133">Transmembrane helix</keyword>
<evidence type="ECO:0000256" key="1">
    <source>
        <dbReference type="ARBA" id="ARBA00011073"/>
    </source>
</evidence>
<dbReference type="GO" id="GO:0004252">
    <property type="term" value="F:serine-type endopeptidase activity"/>
    <property type="evidence" value="ECO:0007669"/>
    <property type="project" value="InterPro"/>
</dbReference>
<dbReference type="SUPFAM" id="SSF52743">
    <property type="entry name" value="Subtilisin-like"/>
    <property type="match status" value="1"/>
</dbReference>
<keyword evidence="7" id="KW-0472">Membrane</keyword>
<dbReference type="KEGG" id="ppel:H6H00_31450"/>
<keyword evidence="2" id="KW-0645">Protease</keyword>
<dbReference type="AlphaFoldDB" id="A0A7G7MI63"/>
<dbReference type="PANTHER" id="PTHR43806">
    <property type="entry name" value="PEPTIDASE S8"/>
    <property type="match status" value="1"/>
</dbReference>
<dbReference type="InterPro" id="IPR036852">
    <property type="entry name" value="Peptidase_S8/S53_dom_sf"/>
</dbReference>
<evidence type="ECO:0000256" key="4">
    <source>
        <dbReference type="ARBA" id="ARBA00022825"/>
    </source>
</evidence>
<evidence type="ECO:0000256" key="3">
    <source>
        <dbReference type="ARBA" id="ARBA00022801"/>
    </source>
</evidence>
<name>A0A7G7MI63_9PSEU</name>
<sequence length="503" mass="51985">MDTPRTPDEPAPDMPPRPSVPAPAVVLVLGEKVAAGAGDDLDRVLDDNLDLLGPLRDFLARNKVPRVERVVTALSVGELLEAEREAADDPDFAPLESLTRYWRIDLAGLDGVKSAEQLVEELLAGERDRAASERGVVNAYVESAAQSPGAPAAIGALTVQSGQGWLRPGEEGVNAWAAWDHRGGRGEDIRVVDVEQGWQFTHPDVDGLAGTAPLVHRNRFDESPSEGDHGTSVLGILVGRTNGVGGTGIVPRATVRTCSHYDGGTVMRTVDAILVARNDLAAGDVLLLEVHLPHTGYLCAEADDATFHAIRLAAAKGIVVVEAAGNGAADISLWRSTAGRRLSRDVPAEDSGAIVVGACWQEVETDGGVTGHAYHGAARSNYGARVDCYAWGDGVRAPVVGTRGGAHGPFGGTSAAAAIIAGVAAAVQGMVVAAGGPRLRTKAMRDLLRDTPGTGQVPVASTFLIGVMPDLGRLATAVGALPVQEATGSSTATTVPDGPECSS</sequence>
<organism evidence="9 10">
    <name type="scientific">Pseudonocardia petroleophila</name>
    <dbReference type="NCBI Taxonomy" id="37331"/>
    <lineage>
        <taxon>Bacteria</taxon>
        <taxon>Bacillati</taxon>
        <taxon>Actinomycetota</taxon>
        <taxon>Actinomycetes</taxon>
        <taxon>Pseudonocardiales</taxon>
        <taxon>Pseudonocardiaceae</taxon>
        <taxon>Pseudonocardia</taxon>
    </lineage>
</organism>
<dbReference type="InterPro" id="IPR015500">
    <property type="entry name" value="Peptidase_S8_subtilisin-rel"/>
</dbReference>
<dbReference type="Proteomes" id="UP000515728">
    <property type="component" value="Chromosome"/>
</dbReference>
<protein>
    <submittedName>
        <fullName evidence="9">S8 family serine peptidase</fullName>
    </submittedName>
</protein>
<dbReference type="EMBL" id="CP060131">
    <property type="protein sequence ID" value="QNG52474.1"/>
    <property type="molecule type" value="Genomic_DNA"/>
</dbReference>
<feature type="region of interest" description="Disordered" evidence="6">
    <location>
        <begin position="1"/>
        <end position="20"/>
    </location>
</feature>
<gene>
    <name evidence="9" type="ORF">H6H00_31450</name>
</gene>
<evidence type="ECO:0000256" key="6">
    <source>
        <dbReference type="SAM" id="MobiDB-lite"/>
    </source>
</evidence>
<keyword evidence="3" id="KW-0378">Hydrolase</keyword>
<dbReference type="Pfam" id="PF00082">
    <property type="entry name" value="Peptidase_S8"/>
    <property type="match status" value="1"/>
</dbReference>
<evidence type="ECO:0000313" key="10">
    <source>
        <dbReference type="Proteomes" id="UP000515728"/>
    </source>
</evidence>
<comment type="caution">
    <text evidence="5">Lacks conserved residue(s) required for the propagation of feature annotation.</text>
</comment>
<proteinExistence type="inferred from homology"/>
<dbReference type="PROSITE" id="PS51892">
    <property type="entry name" value="SUBTILASE"/>
    <property type="match status" value="1"/>
</dbReference>
<evidence type="ECO:0000313" key="9">
    <source>
        <dbReference type="EMBL" id="QNG52474.1"/>
    </source>
</evidence>
<evidence type="ECO:0000256" key="2">
    <source>
        <dbReference type="ARBA" id="ARBA00022670"/>
    </source>
</evidence>
<keyword evidence="7" id="KW-0812">Transmembrane</keyword>
<dbReference type="InterPro" id="IPR050131">
    <property type="entry name" value="Peptidase_S8_subtilisin-like"/>
</dbReference>
<dbReference type="PRINTS" id="PR00723">
    <property type="entry name" value="SUBTILISIN"/>
</dbReference>
<evidence type="ECO:0000256" key="5">
    <source>
        <dbReference type="PROSITE-ProRule" id="PRU01240"/>
    </source>
</evidence>
<dbReference type="GO" id="GO:0006508">
    <property type="term" value="P:proteolysis"/>
    <property type="evidence" value="ECO:0007669"/>
    <property type="project" value="UniProtKB-KW"/>
</dbReference>
<feature type="domain" description="Peptidase S8/S53" evidence="8">
    <location>
        <begin position="221"/>
        <end position="451"/>
    </location>
</feature>
<accession>A0A7G7MI63</accession>
<dbReference type="InterPro" id="IPR000209">
    <property type="entry name" value="Peptidase_S8/S53_dom"/>
</dbReference>
<keyword evidence="4" id="KW-0720">Serine protease</keyword>
<dbReference type="RefSeq" id="WP_185719263.1">
    <property type="nucleotide sequence ID" value="NZ_BAAAWI010000001.1"/>
</dbReference>
<evidence type="ECO:0000256" key="7">
    <source>
        <dbReference type="SAM" id="Phobius"/>
    </source>
</evidence>
<feature type="transmembrane region" description="Helical" evidence="7">
    <location>
        <begin position="415"/>
        <end position="435"/>
    </location>
</feature>
<evidence type="ECO:0000259" key="8">
    <source>
        <dbReference type="Pfam" id="PF00082"/>
    </source>
</evidence>
<keyword evidence="10" id="KW-1185">Reference proteome</keyword>
<reference evidence="9 10" key="1">
    <citation type="submission" date="2020-08" db="EMBL/GenBank/DDBJ databases">
        <authorList>
            <person name="Mo P."/>
        </authorList>
    </citation>
    <scope>NUCLEOTIDE SEQUENCE [LARGE SCALE GENOMIC DNA]</scope>
    <source>
        <strain evidence="9 10">CGMCC 4.1532</strain>
    </source>
</reference>
<dbReference type="Gene3D" id="3.40.50.200">
    <property type="entry name" value="Peptidase S8/S53 domain"/>
    <property type="match status" value="1"/>
</dbReference>